<sequence length="201" mass="21460">MKYRTQRSSMLLAATAFAAIGFLAFAPGCASTDDGSSDGEQGTAETTEEQALAEKSLAPQEANTSESDPEPLASVDESALDEAAVAAATPEQKKAIQWMKNHLGSTGWEHYCEKAVENAYGTSGVWASAKQHWQNATVHNNRNAPYGAFVYWNISQWGHVGISDGNGGFYSTGIGGKIGHKTSLGYFGSYVGWSTGTRPRR</sequence>
<organism evidence="3 4">
    <name type="scientific">Pendulispora albinea</name>
    <dbReference type="NCBI Taxonomy" id="2741071"/>
    <lineage>
        <taxon>Bacteria</taxon>
        <taxon>Pseudomonadati</taxon>
        <taxon>Myxococcota</taxon>
        <taxon>Myxococcia</taxon>
        <taxon>Myxococcales</taxon>
        <taxon>Sorangiineae</taxon>
        <taxon>Pendulisporaceae</taxon>
        <taxon>Pendulispora</taxon>
    </lineage>
</organism>
<evidence type="ECO:0000313" key="3">
    <source>
        <dbReference type="EMBL" id="WXB15019.1"/>
    </source>
</evidence>
<protein>
    <recommendedName>
        <fullName evidence="5">CHAP domain-containing protein</fullName>
    </recommendedName>
</protein>
<dbReference type="Proteomes" id="UP001370348">
    <property type="component" value="Chromosome"/>
</dbReference>
<reference evidence="3 4" key="1">
    <citation type="submission" date="2021-12" db="EMBL/GenBank/DDBJ databases">
        <title>Discovery of the Pendulisporaceae a myxobacterial family with distinct sporulation behavior and unique specialized metabolism.</title>
        <authorList>
            <person name="Garcia R."/>
            <person name="Popoff A."/>
            <person name="Bader C.D."/>
            <person name="Loehr J."/>
            <person name="Walesch S."/>
            <person name="Walt C."/>
            <person name="Boldt J."/>
            <person name="Bunk B."/>
            <person name="Haeckl F.J.F.P.J."/>
            <person name="Gunesch A.P."/>
            <person name="Birkelbach J."/>
            <person name="Nuebel U."/>
            <person name="Pietschmann T."/>
            <person name="Bach T."/>
            <person name="Mueller R."/>
        </authorList>
    </citation>
    <scope>NUCLEOTIDE SEQUENCE [LARGE SCALE GENOMIC DNA]</scope>
    <source>
        <strain evidence="3 4">MSr11954</strain>
    </source>
</reference>
<keyword evidence="4" id="KW-1185">Reference proteome</keyword>
<proteinExistence type="predicted"/>
<evidence type="ECO:0000256" key="2">
    <source>
        <dbReference type="SAM" id="SignalP"/>
    </source>
</evidence>
<accession>A0ABZ2LVR0</accession>
<name>A0ABZ2LVR0_9BACT</name>
<feature type="compositionally biased region" description="Low complexity" evidence="1">
    <location>
        <begin position="39"/>
        <end position="54"/>
    </location>
</feature>
<dbReference type="RefSeq" id="WP_394824642.1">
    <property type="nucleotide sequence ID" value="NZ_CP089984.1"/>
</dbReference>
<evidence type="ECO:0000256" key="1">
    <source>
        <dbReference type="SAM" id="MobiDB-lite"/>
    </source>
</evidence>
<keyword evidence="2" id="KW-0732">Signal</keyword>
<feature type="signal peptide" evidence="2">
    <location>
        <begin position="1"/>
        <end position="18"/>
    </location>
</feature>
<feature type="region of interest" description="Disordered" evidence="1">
    <location>
        <begin position="31"/>
        <end position="74"/>
    </location>
</feature>
<dbReference type="EMBL" id="CP089984">
    <property type="protein sequence ID" value="WXB15019.1"/>
    <property type="molecule type" value="Genomic_DNA"/>
</dbReference>
<evidence type="ECO:0000313" key="4">
    <source>
        <dbReference type="Proteomes" id="UP001370348"/>
    </source>
</evidence>
<feature type="chain" id="PRO_5047157182" description="CHAP domain-containing protein" evidence="2">
    <location>
        <begin position="19"/>
        <end position="201"/>
    </location>
</feature>
<evidence type="ECO:0008006" key="5">
    <source>
        <dbReference type="Google" id="ProtNLM"/>
    </source>
</evidence>
<gene>
    <name evidence="3" type="ORF">LZC94_45275</name>
</gene>